<evidence type="ECO:0000256" key="7">
    <source>
        <dbReference type="ARBA" id="ARBA00023224"/>
    </source>
</evidence>
<evidence type="ECO:0000259" key="10">
    <source>
        <dbReference type="PROSITE" id="PS50262"/>
    </source>
</evidence>
<evidence type="ECO:0000256" key="1">
    <source>
        <dbReference type="ARBA" id="ARBA00004141"/>
    </source>
</evidence>
<sequence>MILLKTLFPDNFTSVFEQLIRNRSNCRLDNATGAMRALLPSQSGYDSRMLRVGVAMYAYATPFIVVVGLVGNGLLLKVFARGAVSNAAATRCYLMALATSDSLVLVTYVLLDWLKRGLPQWPGGWRYNVVDVDGVCQAFLLLSYVFRFLSAWLVVSFTVERYVGVCRPLDAGGGRECPTRVVSGLCVLALLLSLYKPVLSEVRRTAQGDMCTLKVEQQTLVFYLDTVYGVLITGVPFVVIATLNILIGASLYRTRRRHRRATFASGNSAMAFDLNVVLISVSTSFILLNLPYFVVWSLRVRQHLNTVPRPDAFASRERMRGWLYATKTVFYMNYCCNVFLYSLTGAQFRRQMRAVLFGKSHRSPSDVTLTRFSIRHNSDKRSSVL</sequence>
<dbReference type="InterPro" id="IPR000276">
    <property type="entry name" value="GPCR_Rhodpsn"/>
</dbReference>
<dbReference type="InterPro" id="IPR017452">
    <property type="entry name" value="GPCR_Rhodpsn_7TM"/>
</dbReference>
<dbReference type="PROSITE" id="PS00237">
    <property type="entry name" value="G_PROTEIN_RECEP_F1_1"/>
    <property type="match status" value="1"/>
</dbReference>
<dbReference type="GO" id="GO:0005886">
    <property type="term" value="C:plasma membrane"/>
    <property type="evidence" value="ECO:0007669"/>
    <property type="project" value="TreeGrafter"/>
</dbReference>
<organism evidence="11 12">
    <name type="scientific">Ridgeia piscesae</name>
    <name type="common">Tubeworm</name>
    <dbReference type="NCBI Taxonomy" id="27915"/>
    <lineage>
        <taxon>Eukaryota</taxon>
        <taxon>Metazoa</taxon>
        <taxon>Spiralia</taxon>
        <taxon>Lophotrochozoa</taxon>
        <taxon>Annelida</taxon>
        <taxon>Polychaeta</taxon>
        <taxon>Sedentaria</taxon>
        <taxon>Canalipalpata</taxon>
        <taxon>Sabellida</taxon>
        <taxon>Siboglinidae</taxon>
        <taxon>Ridgeia</taxon>
    </lineage>
</organism>
<comment type="subcellular location">
    <subcellularLocation>
        <location evidence="1">Membrane</location>
        <topology evidence="1">Multi-pass membrane protein</topology>
    </subcellularLocation>
</comment>
<keyword evidence="6 8" id="KW-0675">Receptor</keyword>
<feature type="transmembrane region" description="Helical" evidence="9">
    <location>
        <begin position="138"/>
        <end position="157"/>
    </location>
</feature>
<proteinExistence type="inferred from homology"/>
<accession>A0AAD9L6J8</accession>
<dbReference type="Pfam" id="PF00001">
    <property type="entry name" value="7tm_1"/>
    <property type="match status" value="1"/>
</dbReference>
<gene>
    <name evidence="11" type="ORF">NP493_301g01023</name>
</gene>
<dbReference type="PANTHER" id="PTHR24243">
    <property type="entry name" value="G-PROTEIN COUPLED RECEPTOR"/>
    <property type="match status" value="1"/>
</dbReference>
<feature type="transmembrane region" description="Helical" evidence="9">
    <location>
        <begin position="322"/>
        <end position="343"/>
    </location>
</feature>
<feature type="transmembrane region" description="Helical" evidence="9">
    <location>
        <begin position="177"/>
        <end position="195"/>
    </location>
</feature>
<comment type="similarity">
    <text evidence="8">Belongs to the G-protein coupled receptor 1 family.</text>
</comment>
<feature type="transmembrane region" description="Helical" evidence="9">
    <location>
        <begin position="272"/>
        <end position="294"/>
    </location>
</feature>
<feature type="transmembrane region" description="Helical" evidence="9">
    <location>
        <begin position="56"/>
        <end position="80"/>
    </location>
</feature>
<dbReference type="GO" id="GO:0004930">
    <property type="term" value="F:G protein-coupled receptor activity"/>
    <property type="evidence" value="ECO:0007669"/>
    <property type="project" value="UniProtKB-KW"/>
</dbReference>
<protein>
    <recommendedName>
        <fullName evidence="10">G-protein coupled receptors family 1 profile domain-containing protein</fullName>
    </recommendedName>
</protein>
<evidence type="ECO:0000313" key="12">
    <source>
        <dbReference type="Proteomes" id="UP001209878"/>
    </source>
</evidence>
<keyword evidence="2 8" id="KW-0812">Transmembrane</keyword>
<comment type="caution">
    <text evidence="11">The sequence shown here is derived from an EMBL/GenBank/DDBJ whole genome shotgun (WGS) entry which is preliminary data.</text>
</comment>
<dbReference type="AlphaFoldDB" id="A0AAD9L6J8"/>
<evidence type="ECO:0000256" key="8">
    <source>
        <dbReference type="RuleBase" id="RU000688"/>
    </source>
</evidence>
<dbReference type="Gene3D" id="1.20.1070.10">
    <property type="entry name" value="Rhodopsin 7-helix transmembrane proteins"/>
    <property type="match status" value="1"/>
</dbReference>
<dbReference type="EMBL" id="JAODUO010000301">
    <property type="protein sequence ID" value="KAK2183650.1"/>
    <property type="molecule type" value="Genomic_DNA"/>
</dbReference>
<dbReference type="SUPFAM" id="SSF81321">
    <property type="entry name" value="Family A G protein-coupled receptor-like"/>
    <property type="match status" value="1"/>
</dbReference>
<evidence type="ECO:0000256" key="5">
    <source>
        <dbReference type="ARBA" id="ARBA00023136"/>
    </source>
</evidence>
<reference evidence="11" key="1">
    <citation type="journal article" date="2023" name="Mol. Biol. Evol.">
        <title>Third-Generation Sequencing Reveals the Adaptive Role of the Epigenome in Three Deep-Sea Polychaetes.</title>
        <authorList>
            <person name="Perez M."/>
            <person name="Aroh O."/>
            <person name="Sun Y."/>
            <person name="Lan Y."/>
            <person name="Juniper S.K."/>
            <person name="Young C.R."/>
            <person name="Angers B."/>
            <person name="Qian P.Y."/>
        </authorList>
    </citation>
    <scope>NUCLEOTIDE SEQUENCE</scope>
    <source>
        <strain evidence="11">R07B-5</strain>
    </source>
</reference>
<evidence type="ECO:0000256" key="2">
    <source>
        <dbReference type="ARBA" id="ARBA00022692"/>
    </source>
</evidence>
<feature type="transmembrane region" description="Helical" evidence="9">
    <location>
        <begin position="92"/>
        <end position="111"/>
    </location>
</feature>
<name>A0AAD9L6J8_RIDPI</name>
<feature type="domain" description="G-protein coupled receptors family 1 profile" evidence="10">
    <location>
        <begin position="71"/>
        <end position="341"/>
    </location>
</feature>
<dbReference type="PRINTS" id="PR00237">
    <property type="entry name" value="GPCRRHODOPSN"/>
</dbReference>
<dbReference type="PROSITE" id="PS50262">
    <property type="entry name" value="G_PROTEIN_RECEP_F1_2"/>
    <property type="match status" value="1"/>
</dbReference>
<evidence type="ECO:0000256" key="3">
    <source>
        <dbReference type="ARBA" id="ARBA00022989"/>
    </source>
</evidence>
<keyword evidence="4 8" id="KW-0297">G-protein coupled receptor</keyword>
<keyword evidence="3 9" id="KW-1133">Transmembrane helix</keyword>
<dbReference type="Proteomes" id="UP001209878">
    <property type="component" value="Unassembled WGS sequence"/>
</dbReference>
<feature type="transmembrane region" description="Helical" evidence="9">
    <location>
        <begin position="227"/>
        <end position="252"/>
    </location>
</feature>
<evidence type="ECO:0000256" key="6">
    <source>
        <dbReference type="ARBA" id="ARBA00023170"/>
    </source>
</evidence>
<evidence type="ECO:0000313" key="11">
    <source>
        <dbReference type="EMBL" id="KAK2183650.1"/>
    </source>
</evidence>
<dbReference type="PANTHER" id="PTHR24243:SF230">
    <property type="entry name" value="G-PROTEIN COUPLED RECEPTORS FAMILY 1 PROFILE DOMAIN-CONTAINING PROTEIN"/>
    <property type="match status" value="1"/>
</dbReference>
<evidence type="ECO:0000256" key="4">
    <source>
        <dbReference type="ARBA" id="ARBA00023040"/>
    </source>
</evidence>
<evidence type="ECO:0000256" key="9">
    <source>
        <dbReference type="SAM" id="Phobius"/>
    </source>
</evidence>
<keyword evidence="12" id="KW-1185">Reference proteome</keyword>
<keyword evidence="5 9" id="KW-0472">Membrane</keyword>
<keyword evidence="7 8" id="KW-0807">Transducer</keyword>